<keyword evidence="3" id="KW-1185">Reference proteome</keyword>
<reference evidence="2" key="1">
    <citation type="journal article" date="2022" name="bioRxiv">
        <title>Sequencing and chromosome-scale assembly of the giantPleurodeles waltlgenome.</title>
        <authorList>
            <person name="Brown T."/>
            <person name="Elewa A."/>
            <person name="Iarovenko S."/>
            <person name="Subramanian E."/>
            <person name="Araus A.J."/>
            <person name="Petzold A."/>
            <person name="Susuki M."/>
            <person name="Suzuki K.-i.T."/>
            <person name="Hayashi T."/>
            <person name="Toyoda A."/>
            <person name="Oliveira C."/>
            <person name="Osipova E."/>
            <person name="Leigh N.D."/>
            <person name="Simon A."/>
            <person name="Yun M.H."/>
        </authorList>
    </citation>
    <scope>NUCLEOTIDE SEQUENCE</scope>
    <source>
        <strain evidence="2">20211129_DDA</strain>
        <tissue evidence="2">Liver</tissue>
    </source>
</reference>
<evidence type="ECO:0000313" key="3">
    <source>
        <dbReference type="Proteomes" id="UP001066276"/>
    </source>
</evidence>
<organism evidence="2 3">
    <name type="scientific">Pleurodeles waltl</name>
    <name type="common">Iberian ribbed newt</name>
    <dbReference type="NCBI Taxonomy" id="8319"/>
    <lineage>
        <taxon>Eukaryota</taxon>
        <taxon>Metazoa</taxon>
        <taxon>Chordata</taxon>
        <taxon>Craniata</taxon>
        <taxon>Vertebrata</taxon>
        <taxon>Euteleostomi</taxon>
        <taxon>Amphibia</taxon>
        <taxon>Batrachia</taxon>
        <taxon>Caudata</taxon>
        <taxon>Salamandroidea</taxon>
        <taxon>Salamandridae</taxon>
        <taxon>Pleurodelinae</taxon>
        <taxon>Pleurodeles</taxon>
    </lineage>
</organism>
<dbReference type="EMBL" id="JANPWB010000005">
    <property type="protein sequence ID" value="KAJ1183612.1"/>
    <property type="molecule type" value="Genomic_DNA"/>
</dbReference>
<protein>
    <submittedName>
        <fullName evidence="2">Uncharacterized protein</fullName>
    </submittedName>
</protein>
<dbReference type="AlphaFoldDB" id="A0AAV7U3Y2"/>
<sequence>MEMHSRWGERGALPGGCGCRRDLRPGRVQVASDGALGRAKVQRGSGREQKVQGDPGRAQKVQGDPGRAQKVQGDPGRAQKVQGDSGRAQRGSGRVQKVQRGTGRIQKVQGDSGRIEKVQGDSGRIEKVQGGSGQTHHLARAAEVFDPTARTRRTKGARCPLPGPLYPPRVLLVTAGMETALLVVPGNR</sequence>
<evidence type="ECO:0000256" key="1">
    <source>
        <dbReference type="SAM" id="MobiDB-lite"/>
    </source>
</evidence>
<gene>
    <name evidence="2" type="ORF">NDU88_000429</name>
</gene>
<comment type="caution">
    <text evidence="2">The sequence shown here is derived from an EMBL/GenBank/DDBJ whole genome shotgun (WGS) entry which is preliminary data.</text>
</comment>
<accession>A0AAV7U3Y2</accession>
<dbReference type="Proteomes" id="UP001066276">
    <property type="component" value="Chromosome 3_1"/>
</dbReference>
<proteinExistence type="predicted"/>
<evidence type="ECO:0000313" key="2">
    <source>
        <dbReference type="EMBL" id="KAJ1183612.1"/>
    </source>
</evidence>
<name>A0AAV7U3Y2_PLEWA</name>
<feature type="region of interest" description="Disordered" evidence="1">
    <location>
        <begin position="1"/>
        <end position="106"/>
    </location>
</feature>